<keyword evidence="1" id="KW-0812">Transmembrane</keyword>
<dbReference type="OrthoDB" id="2973050at2"/>
<keyword evidence="1" id="KW-1133">Transmembrane helix</keyword>
<feature type="transmembrane region" description="Helical" evidence="1">
    <location>
        <begin position="37"/>
        <end position="58"/>
    </location>
</feature>
<protein>
    <submittedName>
        <fullName evidence="2">Uncharacterized protein</fullName>
    </submittedName>
</protein>
<keyword evidence="1" id="KW-0472">Membrane</keyword>
<accession>A0A4V2NTX9</accession>
<dbReference type="RefSeq" id="WP_131237999.1">
    <property type="nucleotide sequence ID" value="NZ_SJTH01000040.1"/>
</dbReference>
<proteinExistence type="predicted"/>
<comment type="caution">
    <text evidence="2">The sequence shown here is derived from an EMBL/GenBank/DDBJ whole genome shotgun (WGS) entry which is preliminary data.</text>
</comment>
<dbReference type="Proteomes" id="UP000293846">
    <property type="component" value="Unassembled WGS sequence"/>
</dbReference>
<evidence type="ECO:0000313" key="3">
    <source>
        <dbReference type="Proteomes" id="UP000293846"/>
    </source>
</evidence>
<name>A0A4V2NTX9_9BACI</name>
<evidence type="ECO:0000313" key="2">
    <source>
        <dbReference type="EMBL" id="TCJ02111.1"/>
    </source>
</evidence>
<evidence type="ECO:0000256" key="1">
    <source>
        <dbReference type="SAM" id="Phobius"/>
    </source>
</evidence>
<keyword evidence="3" id="KW-1185">Reference proteome</keyword>
<dbReference type="EMBL" id="SJTH01000040">
    <property type="protein sequence ID" value="TCJ02111.1"/>
    <property type="molecule type" value="Genomic_DNA"/>
</dbReference>
<sequence length="220" mass="25415">MKMVLKRNLYLIGSVLVGLYLVVFVSGIFINMNSYQAVDYAIVLVFLVFLVILESFLIKKLLSYNNNQSLHREIELRRERKKLTPGSNARIKELGADVCLKLKHVSGLPINTGTNTFVYRCSDKIIFERNEHTFELEIDKITDVSIKTNVQIHKGWVQGNRDIFAREKTSKTYSYLLIFAYGNGHEVNYITFDVTKNSNKASIFVGIYDYQSRERNIVKL</sequence>
<reference evidence="2 3" key="1">
    <citation type="submission" date="2019-03" db="EMBL/GenBank/DDBJ databases">
        <authorList>
            <person name="Jensen L."/>
            <person name="Storgaard J."/>
            <person name="Sulaj E."/>
            <person name="Schramm A."/>
            <person name="Marshall I.P.G."/>
        </authorList>
    </citation>
    <scope>NUCLEOTIDE SEQUENCE [LARGE SCALE GENOMIC DNA]</scope>
    <source>
        <strain evidence="2 3">2017H2G3</strain>
    </source>
</reference>
<feature type="transmembrane region" description="Helical" evidence="1">
    <location>
        <begin position="9"/>
        <end position="31"/>
    </location>
</feature>
<organism evidence="2 3">
    <name type="scientific">Cytobacillus praedii</name>
    <dbReference type="NCBI Taxonomy" id="1742358"/>
    <lineage>
        <taxon>Bacteria</taxon>
        <taxon>Bacillati</taxon>
        <taxon>Bacillota</taxon>
        <taxon>Bacilli</taxon>
        <taxon>Bacillales</taxon>
        <taxon>Bacillaceae</taxon>
        <taxon>Cytobacillus</taxon>
    </lineage>
</organism>
<dbReference type="AlphaFoldDB" id="A0A4V2NTX9"/>
<gene>
    <name evidence="2" type="ORF">E0Y62_20805</name>
</gene>